<comment type="caution">
    <text evidence="1">The sequence shown here is derived from an EMBL/GenBank/DDBJ whole genome shotgun (WGS) entry which is preliminary data.</text>
</comment>
<evidence type="ECO:0000313" key="2">
    <source>
        <dbReference type="Proteomes" id="UP001165064"/>
    </source>
</evidence>
<dbReference type="Proteomes" id="UP001165064">
    <property type="component" value="Unassembled WGS sequence"/>
</dbReference>
<organism evidence="1 2">
    <name type="scientific">Ambrosiozyma monospora</name>
    <name type="common">Yeast</name>
    <name type="synonym">Endomycopsis monosporus</name>
    <dbReference type="NCBI Taxonomy" id="43982"/>
    <lineage>
        <taxon>Eukaryota</taxon>
        <taxon>Fungi</taxon>
        <taxon>Dikarya</taxon>
        <taxon>Ascomycota</taxon>
        <taxon>Saccharomycotina</taxon>
        <taxon>Pichiomycetes</taxon>
        <taxon>Pichiales</taxon>
        <taxon>Pichiaceae</taxon>
        <taxon>Ambrosiozyma</taxon>
    </lineage>
</organism>
<sequence length="256" mass="27306">MKFLPILYLLLTTIFPNRFVLCFAYAVTVDSADHALPDKINSSDCNYSKLINSVETICSSSSSGTIETIEEKTISRLSIDHNQSTLAISSLLLKTTDTMIMTSSSSSSTSTNPTSNNNHLVKRETNTYLKSEPMITNINDIANITNNNKQPFITGLPMIIKSGFYSFISVSGSSGFRLVHNGTTMNSESGSESSTSGQFSDGWLVDGDGISSFVSVCSDSGAGYGGMNMVGCCGNGVWSVWFGLIGVCGLVIGLVL</sequence>
<name>A0ACB5TXV8_AMBMO</name>
<reference evidence="1" key="1">
    <citation type="submission" date="2023-04" db="EMBL/GenBank/DDBJ databases">
        <title>Ambrosiozyma monospora NBRC 10751.</title>
        <authorList>
            <person name="Ichikawa N."/>
            <person name="Sato H."/>
            <person name="Tonouchi N."/>
        </authorList>
    </citation>
    <scope>NUCLEOTIDE SEQUENCE</scope>
    <source>
        <strain evidence="1">NBRC 10751</strain>
    </source>
</reference>
<dbReference type="EMBL" id="BSXS01010203">
    <property type="protein sequence ID" value="GME97682.1"/>
    <property type="molecule type" value="Genomic_DNA"/>
</dbReference>
<protein>
    <submittedName>
        <fullName evidence="1">Unnamed protein product</fullName>
    </submittedName>
</protein>
<keyword evidence="2" id="KW-1185">Reference proteome</keyword>
<gene>
    <name evidence="1" type="ORF">Amon02_001030200</name>
</gene>
<proteinExistence type="predicted"/>
<evidence type="ECO:0000313" key="1">
    <source>
        <dbReference type="EMBL" id="GME97682.1"/>
    </source>
</evidence>
<accession>A0ACB5TXV8</accession>